<feature type="repeat" description="ANK" evidence="3">
    <location>
        <begin position="88"/>
        <end position="120"/>
    </location>
</feature>
<protein>
    <submittedName>
        <fullName evidence="4">Ankyrin repeat and KH domain-containing protein 1</fullName>
    </submittedName>
</protein>
<evidence type="ECO:0000256" key="3">
    <source>
        <dbReference type="PROSITE-ProRule" id="PRU00023"/>
    </source>
</evidence>
<dbReference type="Proteomes" id="UP000241890">
    <property type="component" value="Unassembled WGS sequence"/>
</dbReference>
<dbReference type="EMBL" id="BEYU01000142">
    <property type="protein sequence ID" value="GBG33068.1"/>
    <property type="molecule type" value="Genomic_DNA"/>
</dbReference>
<dbReference type="InterPro" id="IPR036770">
    <property type="entry name" value="Ankyrin_rpt-contain_sf"/>
</dbReference>
<keyword evidence="1" id="KW-0677">Repeat</keyword>
<keyword evidence="5" id="KW-1185">Reference proteome</keyword>
<gene>
    <name evidence="4" type="ORF">FCC1311_092922</name>
</gene>
<name>A0A2R5GTJ2_9STRA</name>
<dbReference type="PANTHER" id="PTHR24161">
    <property type="entry name" value="ANK_REP_REGION DOMAIN-CONTAINING PROTEIN-RELATED"/>
    <property type="match status" value="1"/>
</dbReference>
<keyword evidence="2 3" id="KW-0040">ANK repeat</keyword>
<dbReference type="OrthoDB" id="10057496at2759"/>
<organism evidence="4 5">
    <name type="scientific">Hondaea fermentalgiana</name>
    <dbReference type="NCBI Taxonomy" id="2315210"/>
    <lineage>
        <taxon>Eukaryota</taxon>
        <taxon>Sar</taxon>
        <taxon>Stramenopiles</taxon>
        <taxon>Bigyra</taxon>
        <taxon>Labyrinthulomycetes</taxon>
        <taxon>Thraustochytrida</taxon>
        <taxon>Thraustochytriidae</taxon>
        <taxon>Hondaea</taxon>
    </lineage>
</organism>
<sequence>MAAAEARRDEGRPLAAGFDHDLVRAAATGRLDLMARILDAKASTGQLGSAKTKIGRAALIRAAGKGQLEAMLDLMKRGAEPDSHDAESLRTPLHEAVAVRKSQAVRVLLDAGASVHVEDRRLRRTPLLWACDQGTHDIACLLLAAGARTEARDLKAMTPLLLASAAGHTPIVQTLVGDHSADPHARDARFGRTALEWAIWGGHADTAAVLFELANARTHQHKACLDRAIALDKNLVLIAIVLISASSETGDLPVVVAAARHLPQHIVADLQCTKMPRDADAAQELQASLKPLLQWCLKCVRNAVRDD</sequence>
<dbReference type="Pfam" id="PF12796">
    <property type="entry name" value="Ank_2"/>
    <property type="match status" value="1"/>
</dbReference>
<proteinExistence type="predicted"/>
<dbReference type="AlphaFoldDB" id="A0A2R5GTJ2"/>
<evidence type="ECO:0000313" key="4">
    <source>
        <dbReference type="EMBL" id="GBG33068.1"/>
    </source>
</evidence>
<dbReference type="PROSITE" id="PS50297">
    <property type="entry name" value="ANK_REP_REGION"/>
    <property type="match status" value="1"/>
</dbReference>
<feature type="repeat" description="ANK" evidence="3">
    <location>
        <begin position="122"/>
        <end position="154"/>
    </location>
</feature>
<evidence type="ECO:0000256" key="2">
    <source>
        <dbReference type="ARBA" id="ARBA00023043"/>
    </source>
</evidence>
<reference evidence="4 5" key="1">
    <citation type="submission" date="2017-12" db="EMBL/GenBank/DDBJ databases">
        <title>Sequencing, de novo assembly and annotation of complete genome of a new Thraustochytrid species, strain FCC1311.</title>
        <authorList>
            <person name="Sedici K."/>
            <person name="Godart F."/>
            <person name="Aiese Cigliano R."/>
            <person name="Sanseverino W."/>
            <person name="Barakat M."/>
            <person name="Ortet P."/>
            <person name="Marechal E."/>
            <person name="Cagnac O."/>
            <person name="Amato A."/>
        </authorList>
    </citation>
    <scope>NUCLEOTIDE SEQUENCE [LARGE SCALE GENOMIC DNA]</scope>
</reference>
<evidence type="ECO:0000313" key="5">
    <source>
        <dbReference type="Proteomes" id="UP000241890"/>
    </source>
</evidence>
<dbReference type="InterPro" id="IPR002110">
    <property type="entry name" value="Ankyrin_rpt"/>
</dbReference>
<evidence type="ECO:0000256" key="1">
    <source>
        <dbReference type="ARBA" id="ARBA00022737"/>
    </source>
</evidence>
<dbReference type="Gene3D" id="1.25.40.20">
    <property type="entry name" value="Ankyrin repeat-containing domain"/>
    <property type="match status" value="2"/>
</dbReference>
<accession>A0A2R5GTJ2</accession>
<dbReference type="Pfam" id="PF13637">
    <property type="entry name" value="Ank_4"/>
    <property type="match status" value="1"/>
</dbReference>
<dbReference type="SUPFAM" id="SSF48403">
    <property type="entry name" value="Ankyrin repeat"/>
    <property type="match status" value="1"/>
</dbReference>
<dbReference type="PROSITE" id="PS50088">
    <property type="entry name" value="ANK_REPEAT"/>
    <property type="match status" value="2"/>
</dbReference>
<dbReference type="PANTHER" id="PTHR24161:SF124">
    <property type="entry name" value="TRANSIENT RECEPTOR POTENTIAL CHANNEL PYREXIA"/>
    <property type="match status" value="1"/>
</dbReference>
<comment type="caution">
    <text evidence="4">The sequence shown here is derived from an EMBL/GenBank/DDBJ whole genome shotgun (WGS) entry which is preliminary data.</text>
</comment>
<dbReference type="SMART" id="SM00248">
    <property type="entry name" value="ANK"/>
    <property type="match status" value="6"/>
</dbReference>
<dbReference type="InParanoid" id="A0A2R5GTJ2"/>